<feature type="non-terminal residue" evidence="2">
    <location>
        <position position="1"/>
    </location>
</feature>
<organism evidence="2 3">
    <name type="scientific">Albula glossodonta</name>
    <name type="common">roundjaw bonefish</name>
    <dbReference type="NCBI Taxonomy" id="121402"/>
    <lineage>
        <taxon>Eukaryota</taxon>
        <taxon>Metazoa</taxon>
        <taxon>Chordata</taxon>
        <taxon>Craniata</taxon>
        <taxon>Vertebrata</taxon>
        <taxon>Euteleostomi</taxon>
        <taxon>Actinopterygii</taxon>
        <taxon>Neopterygii</taxon>
        <taxon>Teleostei</taxon>
        <taxon>Albuliformes</taxon>
        <taxon>Albulidae</taxon>
        <taxon>Albula</taxon>
    </lineage>
</organism>
<protein>
    <submittedName>
        <fullName evidence="2">Uncharacterized protein</fullName>
    </submittedName>
</protein>
<feature type="region of interest" description="Disordered" evidence="1">
    <location>
        <begin position="71"/>
        <end position="98"/>
    </location>
</feature>
<name>A0A8T2PSC3_9TELE</name>
<evidence type="ECO:0000256" key="1">
    <source>
        <dbReference type="SAM" id="MobiDB-lite"/>
    </source>
</evidence>
<feature type="region of interest" description="Disordered" evidence="1">
    <location>
        <begin position="142"/>
        <end position="170"/>
    </location>
</feature>
<accession>A0A8T2PSC3</accession>
<comment type="caution">
    <text evidence="2">The sequence shown here is derived from an EMBL/GenBank/DDBJ whole genome shotgun (WGS) entry which is preliminary data.</text>
</comment>
<sequence length="366" mass="40622">FNSFSLGLLGDEEELREIRLQHSLAWSRVGKRLRTVCLAGVSLTDSLRVWQRERLHGNGCRFALRRTEKRGRELGKGGNGGLHIRTAAPNPPSPNSVMKTRLDDPLPGITRYTRSVPNTHCHTYPRKYTALLSIYRHVVPLSPRQHSEKQRATLNPRPPAPKPPVPDLIGHTPRCAKNTYKHQERCQAKQRWTSAQRPLVRTESGSPVCCEGTAWGQAPPHTVGLSSRNRKRSTLLSADEMFGWTLIENAVAAWHLQRTANIRLTPRPHVAHKATARQAKATLHSQQGLNGPGPGACWDQGREQNVAKASKSKRAQKRYIWVKNVGHLSSTTSTGSARVAGWLLLSVTPDLGEAKDGGWGDEGRDI</sequence>
<evidence type="ECO:0000313" key="2">
    <source>
        <dbReference type="EMBL" id="KAG9354317.1"/>
    </source>
</evidence>
<dbReference type="AlphaFoldDB" id="A0A8T2PSC3"/>
<feature type="compositionally biased region" description="Pro residues" evidence="1">
    <location>
        <begin position="156"/>
        <end position="166"/>
    </location>
</feature>
<dbReference type="Proteomes" id="UP000824540">
    <property type="component" value="Unassembled WGS sequence"/>
</dbReference>
<feature type="non-terminal residue" evidence="2">
    <location>
        <position position="366"/>
    </location>
</feature>
<dbReference type="EMBL" id="JAFBMS010000002">
    <property type="protein sequence ID" value="KAG9354317.1"/>
    <property type="molecule type" value="Genomic_DNA"/>
</dbReference>
<reference evidence="2" key="1">
    <citation type="thesis" date="2021" institute="BYU ScholarsArchive" country="Provo, UT, USA">
        <title>Applications of and Algorithms for Genome Assembly and Genomic Analyses with an Emphasis on Marine Teleosts.</title>
        <authorList>
            <person name="Pickett B.D."/>
        </authorList>
    </citation>
    <scope>NUCLEOTIDE SEQUENCE</scope>
    <source>
        <strain evidence="2">HI-2016</strain>
    </source>
</reference>
<proteinExistence type="predicted"/>
<evidence type="ECO:0000313" key="3">
    <source>
        <dbReference type="Proteomes" id="UP000824540"/>
    </source>
</evidence>
<gene>
    <name evidence="2" type="ORF">JZ751_001021</name>
</gene>
<keyword evidence="3" id="KW-1185">Reference proteome</keyword>